<feature type="compositionally biased region" description="Basic and acidic residues" evidence="1">
    <location>
        <begin position="184"/>
        <end position="199"/>
    </location>
</feature>
<feature type="region of interest" description="Disordered" evidence="1">
    <location>
        <begin position="184"/>
        <end position="210"/>
    </location>
</feature>
<gene>
    <name evidence="2" type="ORF">GSI_10108</name>
</gene>
<evidence type="ECO:0000313" key="2">
    <source>
        <dbReference type="EMBL" id="PIL26970.1"/>
    </source>
</evidence>
<organism evidence="2 3">
    <name type="scientific">Ganoderma sinense ZZ0214-1</name>
    <dbReference type="NCBI Taxonomy" id="1077348"/>
    <lineage>
        <taxon>Eukaryota</taxon>
        <taxon>Fungi</taxon>
        <taxon>Dikarya</taxon>
        <taxon>Basidiomycota</taxon>
        <taxon>Agaricomycotina</taxon>
        <taxon>Agaricomycetes</taxon>
        <taxon>Polyporales</taxon>
        <taxon>Polyporaceae</taxon>
        <taxon>Ganoderma</taxon>
    </lineage>
</organism>
<keyword evidence="3" id="KW-1185">Reference proteome</keyword>
<protein>
    <submittedName>
        <fullName evidence="2">Uncharacterized protein</fullName>
    </submittedName>
</protein>
<comment type="caution">
    <text evidence="2">The sequence shown here is derived from an EMBL/GenBank/DDBJ whole genome shotgun (WGS) entry which is preliminary data.</text>
</comment>
<dbReference type="AlphaFoldDB" id="A0A2G8RZM0"/>
<evidence type="ECO:0000313" key="3">
    <source>
        <dbReference type="Proteomes" id="UP000230002"/>
    </source>
</evidence>
<dbReference type="EMBL" id="AYKW01000034">
    <property type="protein sequence ID" value="PIL26970.1"/>
    <property type="molecule type" value="Genomic_DNA"/>
</dbReference>
<accession>A0A2G8RZM0</accession>
<reference evidence="2 3" key="1">
    <citation type="journal article" date="2015" name="Sci. Rep.">
        <title>Chromosome-level genome map provides insights into diverse defense mechanisms in the medicinal fungus Ganoderma sinense.</title>
        <authorList>
            <person name="Zhu Y."/>
            <person name="Xu J."/>
            <person name="Sun C."/>
            <person name="Zhou S."/>
            <person name="Xu H."/>
            <person name="Nelson D.R."/>
            <person name="Qian J."/>
            <person name="Song J."/>
            <person name="Luo H."/>
            <person name="Xiang L."/>
            <person name="Li Y."/>
            <person name="Xu Z."/>
            <person name="Ji A."/>
            <person name="Wang L."/>
            <person name="Lu S."/>
            <person name="Hayward A."/>
            <person name="Sun W."/>
            <person name="Li X."/>
            <person name="Schwartz D.C."/>
            <person name="Wang Y."/>
            <person name="Chen S."/>
        </authorList>
    </citation>
    <scope>NUCLEOTIDE SEQUENCE [LARGE SCALE GENOMIC DNA]</scope>
    <source>
        <strain evidence="2 3">ZZ0214-1</strain>
    </source>
</reference>
<proteinExistence type="predicted"/>
<dbReference type="OrthoDB" id="2739947at2759"/>
<dbReference type="Proteomes" id="UP000230002">
    <property type="component" value="Unassembled WGS sequence"/>
</dbReference>
<sequence>MYIRPEQRVDLNSQVRSTTGKKHLKAFHVGKLKSHSKKTPAGHLVPPQGIFIGSAPALFGLQRAVDVYFEDYFAPAPLGNRFRIDMGVLAWGISVALVETSPDYMLHPNQLQGPWTTIGAFRWLEVVDHGQQHTNPPVFAAPLPHNNPPLPPLIQFINLNFQIGFVINWHHKVTITRFPDESHPGDDLHYHKHEPRQGHGPEPPAIEPQGAPHWQFRRLELHTQVQNCRRAMR</sequence>
<name>A0A2G8RZM0_9APHY</name>
<evidence type="ECO:0000256" key="1">
    <source>
        <dbReference type="SAM" id="MobiDB-lite"/>
    </source>
</evidence>